<evidence type="ECO:0000313" key="3">
    <source>
        <dbReference type="Proteomes" id="UP000295726"/>
    </source>
</evidence>
<reference evidence="2 3" key="1">
    <citation type="submission" date="2019-03" db="EMBL/GenBank/DDBJ databases">
        <title>Genomic Encyclopedia of Type Strains, Phase IV (KMG-IV): sequencing the most valuable type-strain genomes for metagenomic binning, comparative biology and taxonomic classification.</title>
        <authorList>
            <person name="Goeker M."/>
        </authorList>
    </citation>
    <scope>NUCLEOTIDE SEQUENCE [LARGE SCALE GENOMIC DNA]</scope>
    <source>
        <strain evidence="2 3">DSM 29489</strain>
    </source>
</reference>
<evidence type="ECO:0000259" key="1">
    <source>
        <dbReference type="Pfam" id="PF09659"/>
    </source>
</evidence>
<dbReference type="NCBIfam" id="TIGR02672">
    <property type="entry name" value="cas_csm6"/>
    <property type="match status" value="1"/>
</dbReference>
<evidence type="ECO:0000313" key="2">
    <source>
        <dbReference type="EMBL" id="TCS75013.1"/>
    </source>
</evidence>
<comment type="caution">
    <text evidence="2">The sequence shown here is derived from an EMBL/GenBank/DDBJ whole genome shotgun (WGS) entry which is preliminary data.</text>
</comment>
<accession>A0A4R3K1A3</accession>
<dbReference type="InterPro" id="IPR053941">
    <property type="entry name" value="Csm6_HEPN"/>
</dbReference>
<dbReference type="Proteomes" id="UP000295726">
    <property type="component" value="Unassembled WGS sequence"/>
</dbReference>
<gene>
    <name evidence="2" type="ORF">EDD59_1325</name>
</gene>
<keyword evidence="3" id="KW-1185">Reference proteome</keyword>
<dbReference type="OrthoDB" id="5243123at2"/>
<dbReference type="EMBL" id="SLZZ01000032">
    <property type="protein sequence ID" value="TCS75013.1"/>
    <property type="molecule type" value="Genomic_DNA"/>
</dbReference>
<feature type="domain" description="Csm6 HEPN" evidence="1">
    <location>
        <begin position="39"/>
        <end position="225"/>
    </location>
</feature>
<sequence length="230" mass="27063">MEDGISENAHALLEIASERMKLNRSKVNSLLEEYSYDIYPVKERKKQKVFEYALGIQMKLYKREYADFLRAITPISLDLMVTIMEKYCNVKLRDYIYIDTKNDKIMWSKSKLMGTDVLETLEQGYYPRPFRYGNVYSAHICIIIKNLCTEDKLKDSVSALHDVEEKVRNKAAHEIMSVTDEWIYQRTGRHAEEIMNIIRYLCGRTGVVSKKEAWNSYDDMNKLIIQELEA</sequence>
<dbReference type="RefSeq" id="WP_132383511.1">
    <property type="nucleotide sequence ID" value="NZ_DAIRMY010000045.1"/>
</dbReference>
<name>A0A4R3K1A3_9FIRM</name>
<dbReference type="AlphaFoldDB" id="A0A4R3K1A3"/>
<proteinExistence type="predicted"/>
<protein>
    <submittedName>
        <fullName evidence="2">CRISPR-associated protein Csm6 family</fullName>
    </submittedName>
</protein>
<dbReference type="InterPro" id="IPR013489">
    <property type="entry name" value="CRISPR-assoc_prot_Csm6"/>
</dbReference>
<dbReference type="Pfam" id="PF09659">
    <property type="entry name" value="Cas_Csm6_HEPN"/>
    <property type="match status" value="1"/>
</dbReference>
<organism evidence="2 3">
    <name type="scientific">Muricomes intestini</name>
    <dbReference type="NCBI Taxonomy" id="1796634"/>
    <lineage>
        <taxon>Bacteria</taxon>
        <taxon>Bacillati</taxon>
        <taxon>Bacillota</taxon>
        <taxon>Clostridia</taxon>
        <taxon>Lachnospirales</taxon>
        <taxon>Lachnospiraceae</taxon>
        <taxon>Muricomes</taxon>
    </lineage>
</organism>